<proteinExistence type="predicted"/>
<evidence type="ECO:0000313" key="1">
    <source>
        <dbReference type="EMBL" id="QIQ20561.1"/>
    </source>
</evidence>
<dbReference type="InParanoid" id="A0A6G9I8L8"/>
<organism evidence="1 2">
    <name type="scientific">Zophobihabitans entericus</name>
    <dbReference type="NCBI Taxonomy" id="1635327"/>
    <lineage>
        <taxon>Bacteria</taxon>
        <taxon>Pseudomonadati</taxon>
        <taxon>Pseudomonadota</taxon>
        <taxon>Gammaproteobacteria</taxon>
        <taxon>Orbales</taxon>
        <taxon>Orbaceae</taxon>
        <taxon>Zophobihabitans</taxon>
    </lineage>
</organism>
<name>A0A6G9I8L8_9GAMM</name>
<dbReference type="RefSeq" id="WP_166914445.1">
    <property type="nucleotide sequence ID" value="NZ_CP050253.1"/>
</dbReference>
<reference evidence="1 2" key="1">
    <citation type="submission" date="2020-03" db="EMBL/GenBank/DDBJ databases">
        <title>Complete genome sequence of Orbus sp. IPMB12 (BCRC 80908).</title>
        <authorList>
            <person name="Lo W.-S."/>
            <person name="Chang T.-H."/>
            <person name="Kuo C.-H."/>
        </authorList>
    </citation>
    <scope>NUCLEOTIDE SEQUENCE [LARGE SCALE GENOMIC DNA]</scope>
    <source>
        <strain evidence="1 2">IPMB12</strain>
    </source>
</reference>
<sequence>MPSQKVIYEAMTEMVGLKLENEREVLTFDEAVSYMLNPETITKDTPRFSLTSFEVHDEKYVLYTMGYSRFYLGLDLFTDDQYEHYGIKNREHLIGYTYVYRGTVRGFKYVTPHMVYGEHYRGSMILKTKPLMPYKVTMLYDNGDTYEFEFKSTETIFGFNGKPHRYITGSFNGEFFMSMPLNRTYELGAPM</sequence>
<protein>
    <submittedName>
        <fullName evidence="1">Uncharacterized protein</fullName>
    </submittedName>
</protein>
<gene>
    <name evidence="1" type="ORF">IPMB12_02010</name>
</gene>
<keyword evidence="2" id="KW-1185">Reference proteome</keyword>
<dbReference type="KEGG" id="orb:IPMB12_02010"/>
<dbReference type="AlphaFoldDB" id="A0A6G9I8L8"/>
<accession>A0A6G9I8L8</accession>
<dbReference type="EMBL" id="CP050253">
    <property type="protein sequence ID" value="QIQ20561.1"/>
    <property type="molecule type" value="Genomic_DNA"/>
</dbReference>
<evidence type="ECO:0000313" key="2">
    <source>
        <dbReference type="Proteomes" id="UP000501168"/>
    </source>
</evidence>
<dbReference type="Proteomes" id="UP000501168">
    <property type="component" value="Chromosome"/>
</dbReference>